<dbReference type="InterPro" id="IPR039273">
    <property type="entry name" value="TEPSIN"/>
</dbReference>
<feature type="compositionally biased region" description="Basic and acidic residues" evidence="5">
    <location>
        <begin position="578"/>
        <end position="592"/>
    </location>
</feature>
<dbReference type="InterPro" id="IPR058028">
    <property type="entry name" value="Tepsin_VHS/ENTH-like"/>
</dbReference>
<evidence type="ECO:0000256" key="5">
    <source>
        <dbReference type="SAM" id="MobiDB-lite"/>
    </source>
</evidence>
<dbReference type="Gene3D" id="3.40.50.300">
    <property type="entry name" value="P-loop containing nucleotide triphosphate hydrolases"/>
    <property type="match status" value="1"/>
</dbReference>
<dbReference type="Pfam" id="PF01417">
    <property type="entry name" value="ENTH"/>
    <property type="match status" value="1"/>
</dbReference>
<evidence type="ECO:0000259" key="6">
    <source>
        <dbReference type="PROSITE" id="PS50942"/>
    </source>
</evidence>
<evidence type="ECO:0000256" key="4">
    <source>
        <dbReference type="ARBA" id="ARBA00023329"/>
    </source>
</evidence>
<feature type="domain" description="ENTH" evidence="6">
    <location>
        <begin position="10"/>
        <end position="143"/>
    </location>
</feature>
<accession>A0ABD0LQ42</accession>
<dbReference type="InterPro" id="IPR027417">
    <property type="entry name" value="P-loop_NTPase"/>
</dbReference>
<evidence type="ECO:0000256" key="1">
    <source>
        <dbReference type="ARBA" id="ARBA00004541"/>
    </source>
</evidence>
<dbReference type="PANTHER" id="PTHR21514">
    <property type="entry name" value="AP-4 COMPLEX ACCESSORY SUBUNIT TEPSIN"/>
    <property type="match status" value="1"/>
</dbReference>
<keyword evidence="3" id="KW-0333">Golgi apparatus</keyword>
<dbReference type="CDD" id="cd03572">
    <property type="entry name" value="ENTH_like_Tepsin"/>
    <property type="match status" value="1"/>
</dbReference>
<feature type="region of interest" description="Disordered" evidence="5">
    <location>
        <begin position="570"/>
        <end position="592"/>
    </location>
</feature>
<dbReference type="SUPFAM" id="SSF48464">
    <property type="entry name" value="ENTH/VHS domain"/>
    <property type="match status" value="1"/>
</dbReference>
<sequence>MAVQAFDFSSDQLAFASKIGMLMQATSDDDSPIPGYMYKEICDISFKSPAHCENLLEFLVKRMNKHSCHIKLKTLKLTRYIVENGDPSFRKGLLKMSSEIRAATKYSGSPDPLHGNIPYLVVRKAAKELCQLLFDVEQEPTDHQEQSKPHVPTDRLESLGTTIRDGLEKLAEHLSETPADRQRAVLSKLENSSGDYVPPVITPALSGHVPPSAAENDQPSVNQPPVRKIVPKHVPGRAGGGWDDPEPQAEGSGPQSESSSDSDRREPATSADHTAEEQLVNEALALSDTARFLLTLSEMRQFKKSCAGLNCEKVVDCLHRRLQSQSQLIVMRTLMLLETFLFADTVSLDYMASVCQQQLAAVWEGSENQQVKDKARKVIFEPYGYAYYLGPERTSMRYPERHDPERTFAVSKKILEMPYEDKELVFVKDMARALTGRISEDWIPKGYTHTFIIRHPSLAIRSWIKATRAETFGVKGYDEPFRLWFQAQVELSRLLKKLGHKIVVMDADDLSDKPENVLKAYCREVGLEYKDSMLDWKPLSDSEFQEVFGEWDPIWFENLRSSKTICRPSCSPVTRSAAGDRNENNSSTDHEDRLQKIIEECLPYFEEMYEMRLKV</sequence>
<evidence type="ECO:0000313" key="8">
    <source>
        <dbReference type="Proteomes" id="UP001519460"/>
    </source>
</evidence>
<comment type="subcellular location">
    <subcellularLocation>
        <location evidence="1">Cytoplasmic vesicle</location>
    </subcellularLocation>
    <subcellularLocation>
        <location evidence="2">Golgi apparatus</location>
        <location evidence="2">trans-Golgi network</location>
    </subcellularLocation>
</comment>
<dbReference type="GO" id="GO:0005794">
    <property type="term" value="C:Golgi apparatus"/>
    <property type="evidence" value="ECO:0007669"/>
    <property type="project" value="UniProtKB-SubCell"/>
</dbReference>
<name>A0ABD0LQ42_9CAEN</name>
<dbReference type="InterPro" id="IPR013809">
    <property type="entry name" value="ENTH"/>
</dbReference>
<dbReference type="GO" id="GO:0031410">
    <property type="term" value="C:cytoplasmic vesicle"/>
    <property type="evidence" value="ECO:0007669"/>
    <property type="project" value="UniProtKB-SubCell"/>
</dbReference>
<evidence type="ECO:0000256" key="2">
    <source>
        <dbReference type="ARBA" id="ARBA00004601"/>
    </source>
</evidence>
<dbReference type="PANTHER" id="PTHR21514:SF0">
    <property type="entry name" value="AP-4 COMPLEX ACCESSORY SUBUNIT TEPSIN"/>
    <property type="match status" value="1"/>
</dbReference>
<keyword evidence="8" id="KW-1185">Reference proteome</keyword>
<evidence type="ECO:0000256" key="3">
    <source>
        <dbReference type="ARBA" id="ARBA00023034"/>
    </source>
</evidence>
<dbReference type="Pfam" id="PF19798">
    <property type="entry name" value="Sulfotransfer_5"/>
    <property type="match status" value="1"/>
</dbReference>
<dbReference type="EMBL" id="JACVVK020000032">
    <property type="protein sequence ID" value="KAK7501271.1"/>
    <property type="molecule type" value="Genomic_DNA"/>
</dbReference>
<comment type="caution">
    <text evidence="7">The sequence shown here is derived from an EMBL/GenBank/DDBJ whole genome shotgun (WGS) entry which is preliminary data.</text>
</comment>
<dbReference type="AlphaFoldDB" id="A0ABD0LQ42"/>
<keyword evidence="4" id="KW-0968">Cytoplasmic vesicle</keyword>
<feature type="compositionally biased region" description="Low complexity" evidence="5">
    <location>
        <begin position="248"/>
        <end position="259"/>
    </location>
</feature>
<dbReference type="Pfam" id="PF25827">
    <property type="entry name" value="TVHS-like"/>
    <property type="match status" value="1"/>
</dbReference>
<dbReference type="Proteomes" id="UP001519460">
    <property type="component" value="Unassembled WGS sequence"/>
</dbReference>
<reference evidence="7 8" key="1">
    <citation type="journal article" date="2023" name="Sci. Data">
        <title>Genome assembly of the Korean intertidal mud-creeper Batillaria attramentaria.</title>
        <authorList>
            <person name="Patra A.K."/>
            <person name="Ho P.T."/>
            <person name="Jun S."/>
            <person name="Lee S.J."/>
            <person name="Kim Y."/>
            <person name="Won Y.J."/>
        </authorList>
    </citation>
    <scope>NUCLEOTIDE SEQUENCE [LARGE SCALE GENOMIC DNA]</scope>
    <source>
        <strain evidence="7">Wonlab-2016</strain>
    </source>
</reference>
<dbReference type="SUPFAM" id="SSF52540">
    <property type="entry name" value="P-loop containing nucleoside triphosphate hydrolases"/>
    <property type="match status" value="1"/>
</dbReference>
<dbReference type="PROSITE" id="PS50942">
    <property type="entry name" value="ENTH"/>
    <property type="match status" value="1"/>
</dbReference>
<feature type="region of interest" description="Disordered" evidence="5">
    <location>
        <begin position="193"/>
        <end position="276"/>
    </location>
</feature>
<proteinExistence type="predicted"/>
<dbReference type="InterPro" id="IPR035802">
    <property type="entry name" value="ENTH/VHS_tepsin"/>
</dbReference>
<dbReference type="InterPro" id="IPR008942">
    <property type="entry name" value="ENTH_VHS"/>
</dbReference>
<dbReference type="SMART" id="SM00273">
    <property type="entry name" value="ENTH"/>
    <property type="match status" value="1"/>
</dbReference>
<dbReference type="Gene3D" id="1.25.40.90">
    <property type="match status" value="1"/>
</dbReference>
<evidence type="ECO:0000313" key="7">
    <source>
        <dbReference type="EMBL" id="KAK7501271.1"/>
    </source>
</evidence>
<protein>
    <recommendedName>
        <fullName evidence="6">ENTH domain-containing protein</fullName>
    </recommendedName>
</protein>
<organism evidence="7 8">
    <name type="scientific">Batillaria attramentaria</name>
    <dbReference type="NCBI Taxonomy" id="370345"/>
    <lineage>
        <taxon>Eukaryota</taxon>
        <taxon>Metazoa</taxon>
        <taxon>Spiralia</taxon>
        <taxon>Lophotrochozoa</taxon>
        <taxon>Mollusca</taxon>
        <taxon>Gastropoda</taxon>
        <taxon>Caenogastropoda</taxon>
        <taxon>Sorbeoconcha</taxon>
        <taxon>Cerithioidea</taxon>
        <taxon>Batillariidae</taxon>
        <taxon>Batillaria</taxon>
    </lineage>
</organism>
<gene>
    <name evidence="7" type="ORF">BaRGS_00007396</name>
</gene>